<sequence>MNLSVLYTGIVWFLAESLTLNMKGYIASTPLIWHLPVPRQKKSLQDIEFEIILKPPARQEGLNQPRFPK</sequence>
<organism evidence="1 2">
    <name type="scientific">Candidatus Nealsonbacteria bacterium CG09_land_8_20_14_0_10_42_14</name>
    <dbReference type="NCBI Taxonomy" id="1974707"/>
    <lineage>
        <taxon>Bacteria</taxon>
        <taxon>Candidatus Nealsoniibacteriota</taxon>
    </lineage>
</organism>
<name>A0A2H0WXN8_9BACT</name>
<reference evidence="2" key="1">
    <citation type="submission" date="2017-09" db="EMBL/GenBank/DDBJ databases">
        <title>Depth-based differentiation of microbial function through sediment-hosted aquifers and enrichment of novel symbionts in the deep terrestrial subsurface.</title>
        <authorList>
            <person name="Probst A.J."/>
            <person name="Ladd B."/>
            <person name="Jarett J.K."/>
            <person name="Geller-Mcgrath D.E."/>
            <person name="Sieber C.M.K."/>
            <person name="Emerson J.B."/>
            <person name="Anantharaman K."/>
            <person name="Thomas B.C."/>
            <person name="Malmstrom R."/>
            <person name="Stieglmeier M."/>
            <person name="Klingl A."/>
            <person name="Woyke T."/>
            <person name="Ryan C.M."/>
            <person name="Banfield J.F."/>
        </authorList>
    </citation>
    <scope>NUCLEOTIDE SEQUENCE [LARGE SCALE GENOMIC DNA]</scope>
</reference>
<dbReference type="Proteomes" id="UP000229675">
    <property type="component" value="Unassembled WGS sequence"/>
</dbReference>
<accession>A0A2H0WXN8</accession>
<gene>
    <name evidence="1" type="ORF">COT59_00670</name>
</gene>
<evidence type="ECO:0000313" key="2">
    <source>
        <dbReference type="Proteomes" id="UP000229675"/>
    </source>
</evidence>
<protein>
    <submittedName>
        <fullName evidence="1">Uncharacterized protein</fullName>
    </submittedName>
</protein>
<dbReference type="AlphaFoldDB" id="A0A2H0WXN8"/>
<evidence type="ECO:0000313" key="1">
    <source>
        <dbReference type="EMBL" id="PIS17440.1"/>
    </source>
</evidence>
<dbReference type="EMBL" id="PEZD01000016">
    <property type="protein sequence ID" value="PIS17440.1"/>
    <property type="molecule type" value="Genomic_DNA"/>
</dbReference>
<comment type="caution">
    <text evidence="1">The sequence shown here is derived from an EMBL/GenBank/DDBJ whole genome shotgun (WGS) entry which is preliminary data.</text>
</comment>
<proteinExistence type="predicted"/>